<organism evidence="4 5">
    <name type="scientific">Tanacetum coccineum</name>
    <dbReference type="NCBI Taxonomy" id="301880"/>
    <lineage>
        <taxon>Eukaryota</taxon>
        <taxon>Viridiplantae</taxon>
        <taxon>Streptophyta</taxon>
        <taxon>Embryophyta</taxon>
        <taxon>Tracheophyta</taxon>
        <taxon>Spermatophyta</taxon>
        <taxon>Magnoliopsida</taxon>
        <taxon>eudicotyledons</taxon>
        <taxon>Gunneridae</taxon>
        <taxon>Pentapetalae</taxon>
        <taxon>asterids</taxon>
        <taxon>campanulids</taxon>
        <taxon>Asterales</taxon>
        <taxon>Asteraceae</taxon>
        <taxon>Asteroideae</taxon>
        <taxon>Anthemideae</taxon>
        <taxon>Anthemidinae</taxon>
        <taxon>Tanacetum</taxon>
    </lineage>
</organism>
<feature type="compositionally biased region" description="Polar residues" evidence="1">
    <location>
        <begin position="255"/>
        <end position="281"/>
    </location>
</feature>
<accession>A0ABQ5C8M9</accession>
<evidence type="ECO:0000259" key="3">
    <source>
        <dbReference type="Pfam" id="PF25597"/>
    </source>
</evidence>
<reference evidence="4" key="1">
    <citation type="journal article" date="2022" name="Int. J. Mol. Sci.">
        <title>Draft Genome of Tanacetum Coccineum: Genomic Comparison of Closely Related Tanacetum-Family Plants.</title>
        <authorList>
            <person name="Yamashiro T."/>
            <person name="Shiraishi A."/>
            <person name="Nakayama K."/>
            <person name="Satake H."/>
        </authorList>
    </citation>
    <scope>NUCLEOTIDE SEQUENCE</scope>
</reference>
<dbReference type="InterPro" id="IPR025724">
    <property type="entry name" value="GAG-pre-integrase_dom"/>
</dbReference>
<dbReference type="Proteomes" id="UP001151760">
    <property type="component" value="Unassembled WGS sequence"/>
</dbReference>
<dbReference type="Pfam" id="PF25597">
    <property type="entry name" value="SH3_retrovirus"/>
    <property type="match status" value="1"/>
</dbReference>
<dbReference type="PANTHER" id="PTHR42648">
    <property type="entry name" value="TRANSPOSASE, PUTATIVE-RELATED"/>
    <property type="match status" value="1"/>
</dbReference>
<dbReference type="Pfam" id="PF13976">
    <property type="entry name" value="gag_pre-integrs"/>
    <property type="match status" value="1"/>
</dbReference>
<feature type="domain" description="Retroviral polymerase SH3-like" evidence="3">
    <location>
        <begin position="118"/>
        <end position="173"/>
    </location>
</feature>
<evidence type="ECO:0000256" key="1">
    <source>
        <dbReference type="SAM" id="MobiDB-lite"/>
    </source>
</evidence>
<protein>
    <submittedName>
        <fullName evidence="4">Integrase, catalytic region, zinc finger, CCHC-type containing protein</fullName>
    </submittedName>
</protein>
<evidence type="ECO:0000313" key="4">
    <source>
        <dbReference type="EMBL" id="GJT22336.1"/>
    </source>
</evidence>
<dbReference type="PANTHER" id="PTHR42648:SF32">
    <property type="entry name" value="RIBONUCLEASE H-LIKE DOMAIN, GAG-PRE-INTEGRASE DOMAIN PROTEIN-RELATED"/>
    <property type="match status" value="1"/>
</dbReference>
<dbReference type="InterPro" id="IPR039537">
    <property type="entry name" value="Retrotran_Ty1/copia-like"/>
</dbReference>
<feature type="domain" description="GAG-pre-integrase" evidence="2">
    <location>
        <begin position="21"/>
        <end position="74"/>
    </location>
</feature>
<keyword evidence="5" id="KW-1185">Reference proteome</keyword>
<evidence type="ECO:0000259" key="2">
    <source>
        <dbReference type="Pfam" id="PF13976"/>
    </source>
</evidence>
<dbReference type="InterPro" id="IPR057670">
    <property type="entry name" value="SH3_retrovirus"/>
</dbReference>
<evidence type="ECO:0000313" key="5">
    <source>
        <dbReference type="Proteomes" id="UP001151760"/>
    </source>
</evidence>
<name>A0ABQ5C8M9_9ASTR</name>
<gene>
    <name evidence="4" type="ORF">Tco_0892273</name>
</gene>
<sequence>MLHSLIEKVFDFKTGSSRVNLYTLLLGNMMVSSPICLLSKASKTKSWLWHRRLSHLNFGAINHLARHGLVRGRPAEAVATACYTQNRSMIRRRHGKTPYELLHDKPPDLSYLHVFGALCYPTNDSENLGKLQPKADIGIFIGYAPTKKAFRIYNRRTRRIIETIHVDFDELTAMASEHNNSGPKLHDMTPITISSGLVPNPPLLTPFVPPSRSDWDLLFQPMFDESLNPPPYVDLQAPEVIAPIPEVVAPEHAVSTGSPSSTTVDQDAPSPSNSHTTQETQTPIISHDVEEDNHDIEVAHMGNDPYFGIPIPEVTSDQSSSSDVIHTIVPPDHQVSEHNSKWTKDHPLENIIVEPKNYKDPQLTQDVDEAMQRNFMNINVWKFWNLFLLPPSNKASAITLK</sequence>
<reference evidence="4" key="2">
    <citation type="submission" date="2022-01" db="EMBL/GenBank/DDBJ databases">
        <authorList>
            <person name="Yamashiro T."/>
            <person name="Shiraishi A."/>
            <person name="Satake H."/>
            <person name="Nakayama K."/>
        </authorList>
    </citation>
    <scope>NUCLEOTIDE SEQUENCE</scope>
</reference>
<feature type="region of interest" description="Disordered" evidence="1">
    <location>
        <begin position="251"/>
        <end position="281"/>
    </location>
</feature>
<dbReference type="EMBL" id="BQNB010013960">
    <property type="protein sequence ID" value="GJT22336.1"/>
    <property type="molecule type" value="Genomic_DNA"/>
</dbReference>
<comment type="caution">
    <text evidence="4">The sequence shown here is derived from an EMBL/GenBank/DDBJ whole genome shotgun (WGS) entry which is preliminary data.</text>
</comment>
<proteinExistence type="predicted"/>